<accession>A0ABX0JFN1</accession>
<comment type="caution">
    <text evidence="1">The sequence shown here is derived from an EMBL/GenBank/DDBJ whole genome shotgun (WGS) entry which is preliminary data.</text>
</comment>
<dbReference type="RefSeq" id="WP_166156163.1">
    <property type="nucleotide sequence ID" value="NZ_JAAOIW010000021.1"/>
</dbReference>
<dbReference type="Proteomes" id="UP001165962">
    <property type="component" value="Unassembled WGS sequence"/>
</dbReference>
<evidence type="ECO:0000313" key="1">
    <source>
        <dbReference type="EMBL" id="NHN34718.1"/>
    </source>
</evidence>
<dbReference type="Pfam" id="PF00805">
    <property type="entry name" value="Pentapeptide"/>
    <property type="match status" value="1"/>
</dbReference>
<evidence type="ECO:0008006" key="3">
    <source>
        <dbReference type="Google" id="ProtNLM"/>
    </source>
</evidence>
<reference evidence="1" key="1">
    <citation type="submission" date="2020-03" db="EMBL/GenBank/DDBJ databases">
        <title>Draft sequencing of Paenibacilllus sp. S3N08.</title>
        <authorList>
            <person name="Kim D.-U."/>
        </authorList>
    </citation>
    <scope>NUCLEOTIDE SEQUENCE</scope>
    <source>
        <strain evidence="1">S3N08</strain>
    </source>
</reference>
<sequence>MKFENQNLSNSNFNCCDLSGTEIQCCNVSGLKMNDVNLDSKSPMLI</sequence>
<dbReference type="InterPro" id="IPR001646">
    <property type="entry name" value="5peptide_repeat"/>
</dbReference>
<protein>
    <recommendedName>
        <fullName evidence="3">Pentapeptide repeat protein</fullName>
    </recommendedName>
</protein>
<keyword evidence="2" id="KW-1185">Reference proteome</keyword>
<evidence type="ECO:0000313" key="2">
    <source>
        <dbReference type="Proteomes" id="UP001165962"/>
    </source>
</evidence>
<proteinExistence type="predicted"/>
<dbReference type="EMBL" id="JAAOIW010000021">
    <property type="protein sequence ID" value="NHN34718.1"/>
    <property type="molecule type" value="Genomic_DNA"/>
</dbReference>
<gene>
    <name evidence="1" type="ORF">G9U52_33705</name>
</gene>
<dbReference type="Gene3D" id="2.160.20.80">
    <property type="entry name" value="E3 ubiquitin-protein ligase SopA"/>
    <property type="match status" value="1"/>
</dbReference>
<dbReference type="SUPFAM" id="SSF141571">
    <property type="entry name" value="Pentapeptide repeat-like"/>
    <property type="match status" value="1"/>
</dbReference>
<name>A0ABX0JFN1_9BACL</name>
<organism evidence="1 2">
    <name type="scientific">Paenibacillus agricola</name>
    <dbReference type="NCBI Taxonomy" id="2716264"/>
    <lineage>
        <taxon>Bacteria</taxon>
        <taxon>Bacillati</taxon>
        <taxon>Bacillota</taxon>
        <taxon>Bacilli</taxon>
        <taxon>Bacillales</taxon>
        <taxon>Paenibacillaceae</taxon>
        <taxon>Paenibacillus</taxon>
    </lineage>
</organism>